<feature type="domain" description="ABC transporter" evidence="5">
    <location>
        <begin position="4"/>
        <end position="222"/>
    </location>
</feature>
<dbReference type="CDD" id="cd03255">
    <property type="entry name" value="ABC_MJ0796_LolCDE_FtsE"/>
    <property type="match status" value="1"/>
</dbReference>
<protein>
    <submittedName>
        <fullName evidence="6">ABC transporter ATP-binding protein</fullName>
    </submittedName>
</protein>
<dbReference type="PANTHER" id="PTHR42798:SF6">
    <property type="entry name" value="CELL DIVISION ATP-BINDING PROTEIN FTSE"/>
    <property type="match status" value="1"/>
</dbReference>
<evidence type="ECO:0000256" key="4">
    <source>
        <dbReference type="ARBA" id="ARBA00022840"/>
    </source>
</evidence>
<dbReference type="InterPro" id="IPR017911">
    <property type="entry name" value="MacB-like_ATP-bd"/>
</dbReference>
<sequence length="223" mass="24765">MSIIEAKNIKKDFLIGKNKVNILKDVSAEIQKGEFVTIIGESGSGKSTFLNILAGFMPPTEGSLIINNTDISKFNENQLALFRRDNLGFVFQSYNLIPQLTALGNIEMPLIFSGIPKKERRERALEMLKKVGLENRRDHKPSELSGGQQQRISIARALVNNPKIVLADEPTGNLDSKNSEEILAILKELNEKFSQTFVIVTHSPNVSTYADKVIKIADGQVVK</sequence>
<dbReference type="Pfam" id="PF00005">
    <property type="entry name" value="ABC_tran"/>
    <property type="match status" value="1"/>
</dbReference>
<evidence type="ECO:0000313" key="6">
    <source>
        <dbReference type="EMBL" id="GAA0737028.1"/>
    </source>
</evidence>
<name>A0ABP3UNJ2_9CLOT</name>
<keyword evidence="7" id="KW-1185">Reference proteome</keyword>
<dbReference type="InterPro" id="IPR017871">
    <property type="entry name" value="ABC_transporter-like_CS"/>
</dbReference>
<dbReference type="EMBL" id="BAAACG010000008">
    <property type="protein sequence ID" value="GAA0737028.1"/>
    <property type="molecule type" value="Genomic_DNA"/>
</dbReference>
<dbReference type="SMART" id="SM00382">
    <property type="entry name" value="AAA"/>
    <property type="match status" value="1"/>
</dbReference>
<organism evidence="6 7">
    <name type="scientific">Clostridium oceanicum</name>
    <dbReference type="NCBI Taxonomy" id="1543"/>
    <lineage>
        <taxon>Bacteria</taxon>
        <taxon>Bacillati</taxon>
        <taxon>Bacillota</taxon>
        <taxon>Clostridia</taxon>
        <taxon>Eubacteriales</taxon>
        <taxon>Clostridiaceae</taxon>
        <taxon>Clostridium</taxon>
    </lineage>
</organism>
<keyword evidence="4 6" id="KW-0067">ATP-binding</keyword>
<dbReference type="InterPro" id="IPR003593">
    <property type="entry name" value="AAA+_ATPase"/>
</dbReference>
<reference evidence="7" key="1">
    <citation type="journal article" date="2019" name="Int. J. Syst. Evol. Microbiol.">
        <title>The Global Catalogue of Microorganisms (GCM) 10K type strain sequencing project: providing services to taxonomists for standard genome sequencing and annotation.</title>
        <authorList>
            <consortium name="The Broad Institute Genomics Platform"/>
            <consortium name="The Broad Institute Genome Sequencing Center for Infectious Disease"/>
            <person name="Wu L."/>
            <person name="Ma J."/>
        </authorList>
    </citation>
    <scope>NUCLEOTIDE SEQUENCE [LARGE SCALE GENOMIC DNA]</scope>
    <source>
        <strain evidence="7">JCM 1407</strain>
    </source>
</reference>
<comment type="caution">
    <text evidence="6">The sequence shown here is derived from an EMBL/GenBank/DDBJ whole genome shotgun (WGS) entry which is preliminary data.</text>
</comment>
<dbReference type="Proteomes" id="UP001501510">
    <property type="component" value="Unassembled WGS sequence"/>
</dbReference>
<gene>
    <name evidence="6" type="ORF">GCM10008906_12670</name>
</gene>
<keyword evidence="2" id="KW-0813">Transport</keyword>
<evidence type="ECO:0000256" key="2">
    <source>
        <dbReference type="ARBA" id="ARBA00022448"/>
    </source>
</evidence>
<evidence type="ECO:0000259" key="5">
    <source>
        <dbReference type="PROSITE" id="PS50893"/>
    </source>
</evidence>
<comment type="similarity">
    <text evidence="1">Belongs to the ABC transporter superfamily.</text>
</comment>
<dbReference type="PROSITE" id="PS00211">
    <property type="entry name" value="ABC_TRANSPORTER_1"/>
    <property type="match status" value="1"/>
</dbReference>
<keyword evidence="3" id="KW-0547">Nucleotide-binding</keyword>
<evidence type="ECO:0000313" key="7">
    <source>
        <dbReference type="Proteomes" id="UP001501510"/>
    </source>
</evidence>
<proteinExistence type="inferred from homology"/>
<dbReference type="PANTHER" id="PTHR42798">
    <property type="entry name" value="LIPOPROTEIN-RELEASING SYSTEM ATP-BINDING PROTEIN LOLD"/>
    <property type="match status" value="1"/>
</dbReference>
<dbReference type="PROSITE" id="PS50893">
    <property type="entry name" value="ABC_TRANSPORTER_2"/>
    <property type="match status" value="1"/>
</dbReference>
<dbReference type="RefSeq" id="WP_343759999.1">
    <property type="nucleotide sequence ID" value="NZ_BAAACG010000008.1"/>
</dbReference>
<dbReference type="Gene3D" id="3.40.50.300">
    <property type="entry name" value="P-loop containing nucleotide triphosphate hydrolases"/>
    <property type="match status" value="1"/>
</dbReference>
<evidence type="ECO:0000256" key="1">
    <source>
        <dbReference type="ARBA" id="ARBA00005417"/>
    </source>
</evidence>
<dbReference type="InterPro" id="IPR027417">
    <property type="entry name" value="P-loop_NTPase"/>
</dbReference>
<dbReference type="InterPro" id="IPR003439">
    <property type="entry name" value="ABC_transporter-like_ATP-bd"/>
</dbReference>
<dbReference type="GO" id="GO:0005524">
    <property type="term" value="F:ATP binding"/>
    <property type="evidence" value="ECO:0007669"/>
    <property type="project" value="UniProtKB-KW"/>
</dbReference>
<evidence type="ECO:0000256" key="3">
    <source>
        <dbReference type="ARBA" id="ARBA00022741"/>
    </source>
</evidence>
<accession>A0ABP3UNJ2</accession>
<dbReference type="SUPFAM" id="SSF52540">
    <property type="entry name" value="P-loop containing nucleoside triphosphate hydrolases"/>
    <property type="match status" value="1"/>
</dbReference>